<evidence type="ECO:0000256" key="1">
    <source>
        <dbReference type="ARBA" id="ARBA00022670"/>
    </source>
</evidence>
<gene>
    <name evidence="6" type="ORF">CR513_37250</name>
</gene>
<evidence type="ECO:0000313" key="7">
    <source>
        <dbReference type="Proteomes" id="UP000257109"/>
    </source>
</evidence>
<dbReference type="InterPro" id="IPR054722">
    <property type="entry name" value="PolX-like_BBD"/>
</dbReference>
<feature type="region of interest" description="Disordered" evidence="2">
    <location>
        <begin position="111"/>
        <end position="141"/>
    </location>
</feature>
<keyword evidence="1" id="KW-0645">Protease</keyword>
<proteinExistence type="predicted"/>
<dbReference type="InterPro" id="IPR012337">
    <property type="entry name" value="RNaseH-like_sf"/>
</dbReference>
<feature type="chain" id="PRO_5017067456" description="Integrase catalytic domain-containing protein" evidence="3">
    <location>
        <begin position="24"/>
        <end position="591"/>
    </location>
</feature>
<protein>
    <recommendedName>
        <fullName evidence="8">Integrase catalytic domain-containing protein</fullName>
    </recommendedName>
</protein>
<dbReference type="Pfam" id="PF22936">
    <property type="entry name" value="Pol_BBD"/>
    <property type="match status" value="1"/>
</dbReference>
<evidence type="ECO:0000259" key="4">
    <source>
        <dbReference type="Pfam" id="PF22936"/>
    </source>
</evidence>
<dbReference type="InterPro" id="IPR057670">
    <property type="entry name" value="SH3_retrovirus"/>
</dbReference>
<evidence type="ECO:0000259" key="5">
    <source>
        <dbReference type="Pfam" id="PF25597"/>
    </source>
</evidence>
<dbReference type="GO" id="GO:0008233">
    <property type="term" value="F:peptidase activity"/>
    <property type="evidence" value="ECO:0007669"/>
    <property type="project" value="UniProtKB-KW"/>
</dbReference>
<dbReference type="AlphaFoldDB" id="A0A371FUI4"/>
<sequence length="591" mass="67628">MWPYCLFPIRVVLELSGLKCVLLVRIIEDNTNKMFKEGTSVSHHLNEFQGIIDQMSGMVIKFEDETLGLLLLNTLPKSWETFKVTITNLAPNGVISLQIVKGSVLNKEMRRKAQGSSSQFEENKGKKGKSKKKDDDDDDDRVTTATGDDLVILRDFESVNLVSDESMWIIDSGATLHVTLRKEFFTSYILGDFGVLKMGNDGVTKVIDVGDVCLQTNTGMQLWLRGVKHALDVCFNLISVHMLDDGGYDNHFGHGKWKLTKGNLVVAKGEKISKLYWTKPLVAKDSVNTMDIEVKSFSGALYFVTSIDDCSRKLRVYVLKTKDHVLEKFKQFEALVERQLGKKVKYIRFDNGVALNTEVPDKIWFGKDVKYDHLRVFSCKAFVHVLKDERSKLDIKTRQCIFMGYGLDEYGYRMYDPVEKKLVKSHDVQFMKDHTIEDINKVKKSTLEKDNSLSEIEPVRMLVHDLDTVDNNVQNDEQHKYGDQQLEDGFDVPLDDDVKRSKRCHKMRIWVMLLKPPLVQLKRSNRERQSSTRSKHIDVRYHWIHGALDAKLLEFAKVHIDDNGADMMTKVVPRGKFEACCEIVGLAITST</sequence>
<dbReference type="Pfam" id="PF14223">
    <property type="entry name" value="Retrotran_gag_2"/>
    <property type="match status" value="1"/>
</dbReference>
<evidence type="ECO:0008006" key="8">
    <source>
        <dbReference type="Google" id="ProtNLM"/>
    </source>
</evidence>
<accession>A0A371FUI4</accession>
<dbReference type="Pfam" id="PF25597">
    <property type="entry name" value="SH3_retrovirus"/>
    <property type="match status" value="1"/>
</dbReference>
<feature type="domain" description="Retrovirus-related Pol polyprotein from transposon TNT 1-94-like beta-barrel" evidence="4">
    <location>
        <begin position="168"/>
        <end position="248"/>
    </location>
</feature>
<reference evidence="6" key="1">
    <citation type="submission" date="2018-05" db="EMBL/GenBank/DDBJ databases">
        <title>Draft genome of Mucuna pruriens seed.</title>
        <authorList>
            <person name="Nnadi N.E."/>
            <person name="Vos R."/>
            <person name="Hasami M.H."/>
            <person name="Devisetty U.K."/>
            <person name="Aguiy J.C."/>
        </authorList>
    </citation>
    <scope>NUCLEOTIDE SEQUENCE [LARGE SCALE GENOMIC DNA]</scope>
    <source>
        <strain evidence="6">JCA_2017</strain>
    </source>
</reference>
<evidence type="ECO:0000313" key="6">
    <source>
        <dbReference type="EMBL" id="RDX82009.1"/>
    </source>
</evidence>
<dbReference type="PANTHER" id="PTHR42648">
    <property type="entry name" value="TRANSPOSASE, PUTATIVE-RELATED"/>
    <property type="match status" value="1"/>
</dbReference>
<dbReference type="GO" id="GO:0006508">
    <property type="term" value="P:proteolysis"/>
    <property type="evidence" value="ECO:0007669"/>
    <property type="project" value="UniProtKB-KW"/>
</dbReference>
<evidence type="ECO:0000256" key="2">
    <source>
        <dbReference type="SAM" id="MobiDB-lite"/>
    </source>
</evidence>
<dbReference type="PANTHER" id="PTHR42648:SF28">
    <property type="entry name" value="TRANSPOSON-ENCODED PROTEIN WITH RIBONUCLEASE H-LIKE AND RETROVIRUS ZINC FINGER-LIKE DOMAINS"/>
    <property type="match status" value="1"/>
</dbReference>
<organism evidence="6 7">
    <name type="scientific">Mucuna pruriens</name>
    <name type="common">Velvet bean</name>
    <name type="synonym">Dolichos pruriens</name>
    <dbReference type="NCBI Taxonomy" id="157652"/>
    <lineage>
        <taxon>Eukaryota</taxon>
        <taxon>Viridiplantae</taxon>
        <taxon>Streptophyta</taxon>
        <taxon>Embryophyta</taxon>
        <taxon>Tracheophyta</taxon>
        <taxon>Spermatophyta</taxon>
        <taxon>Magnoliopsida</taxon>
        <taxon>eudicotyledons</taxon>
        <taxon>Gunneridae</taxon>
        <taxon>Pentapetalae</taxon>
        <taxon>rosids</taxon>
        <taxon>fabids</taxon>
        <taxon>Fabales</taxon>
        <taxon>Fabaceae</taxon>
        <taxon>Papilionoideae</taxon>
        <taxon>50 kb inversion clade</taxon>
        <taxon>NPAAA clade</taxon>
        <taxon>indigoferoid/millettioid clade</taxon>
        <taxon>Phaseoleae</taxon>
        <taxon>Mucuna</taxon>
    </lineage>
</organism>
<feature type="domain" description="Retroviral polymerase SH3-like" evidence="5">
    <location>
        <begin position="379"/>
        <end position="437"/>
    </location>
</feature>
<dbReference type="InterPro" id="IPR039537">
    <property type="entry name" value="Retrotran_Ty1/copia-like"/>
</dbReference>
<evidence type="ECO:0000256" key="3">
    <source>
        <dbReference type="SAM" id="SignalP"/>
    </source>
</evidence>
<feature type="non-terminal residue" evidence="6">
    <location>
        <position position="1"/>
    </location>
</feature>
<dbReference type="Proteomes" id="UP000257109">
    <property type="component" value="Unassembled WGS sequence"/>
</dbReference>
<keyword evidence="7" id="KW-1185">Reference proteome</keyword>
<keyword evidence="3" id="KW-0732">Signal</keyword>
<dbReference type="OrthoDB" id="418757at2759"/>
<dbReference type="SUPFAM" id="SSF53098">
    <property type="entry name" value="Ribonuclease H-like"/>
    <property type="match status" value="1"/>
</dbReference>
<feature type="signal peptide" evidence="3">
    <location>
        <begin position="1"/>
        <end position="23"/>
    </location>
</feature>
<name>A0A371FUI4_MUCPR</name>
<dbReference type="EMBL" id="QJKJ01007768">
    <property type="protein sequence ID" value="RDX82009.1"/>
    <property type="molecule type" value="Genomic_DNA"/>
</dbReference>
<comment type="caution">
    <text evidence="6">The sequence shown here is derived from an EMBL/GenBank/DDBJ whole genome shotgun (WGS) entry which is preliminary data.</text>
</comment>
<keyword evidence="1" id="KW-0378">Hydrolase</keyword>